<dbReference type="PANTHER" id="PTHR16128">
    <property type="entry name" value="FAD/NAD(P)-BINDING OXIDOREDUCTASE FAMILY PROTEIN"/>
    <property type="match status" value="1"/>
</dbReference>
<dbReference type="EMBL" id="JADQBC010000138">
    <property type="protein sequence ID" value="MBR8829475.1"/>
    <property type="molecule type" value="Genomic_DNA"/>
</dbReference>
<dbReference type="AlphaFoldDB" id="A0A941GTV8"/>
<reference evidence="1" key="1">
    <citation type="submission" date="2021-02" db="EMBL/GenBank/DDBJ databases">
        <title>Metagenome analyses of Stigonema ocellatum DSM 106950, Chlorogloea purpurea SAG 13.99 and Gomphosphaeria aponina DSM 107014.</title>
        <authorList>
            <person name="Marter P."/>
            <person name="Huang S."/>
        </authorList>
    </citation>
    <scope>NUCLEOTIDE SEQUENCE</scope>
    <source>
        <strain evidence="1">JP213</strain>
    </source>
</reference>
<evidence type="ECO:0000313" key="2">
    <source>
        <dbReference type="Proteomes" id="UP000767446"/>
    </source>
</evidence>
<gene>
    <name evidence="1" type="ORF">DSM107014_16525</name>
</gene>
<dbReference type="Gene3D" id="3.90.660.10">
    <property type="match status" value="1"/>
</dbReference>
<dbReference type="Proteomes" id="UP000767446">
    <property type="component" value="Unassembled WGS sequence"/>
</dbReference>
<organism evidence="1 2">
    <name type="scientific">Gomphosphaeria aponina SAG 52.96 = DSM 107014</name>
    <dbReference type="NCBI Taxonomy" id="1521640"/>
    <lineage>
        <taxon>Bacteria</taxon>
        <taxon>Bacillati</taxon>
        <taxon>Cyanobacteriota</taxon>
        <taxon>Cyanophyceae</taxon>
        <taxon>Oscillatoriophycideae</taxon>
        <taxon>Chroococcales</taxon>
        <taxon>Gomphosphaeriaceae</taxon>
        <taxon>Gomphosphaeria</taxon>
    </lineage>
</organism>
<dbReference type="Pfam" id="PF13450">
    <property type="entry name" value="NAD_binding_8"/>
    <property type="match status" value="1"/>
</dbReference>
<comment type="caution">
    <text evidence="1">The sequence shown here is derived from an EMBL/GenBank/DDBJ whole genome shotgun (WGS) entry which is preliminary data.</text>
</comment>
<dbReference type="Gene3D" id="3.50.50.60">
    <property type="entry name" value="FAD/NAD(P)-binding domain"/>
    <property type="match status" value="1"/>
</dbReference>
<dbReference type="InterPro" id="IPR036188">
    <property type="entry name" value="FAD/NAD-bd_sf"/>
</dbReference>
<sequence length="328" mass="36368">MTQPSIAIIGAGISGLVIAQALKNLAHITIYEKARGVSGRMSTRSATPYQFDHGAQYFTAKTQAFQAFLAPYLAEGSIALWQPQIIVLEKDKPSYNYENSQPKYVATPKMNSLGKILAEGIPICLQTQIATLQRSGEKWQLITTAGVTLPRFDWVISTAPAPQTLNIFPPAFSEYHTLQQVKMLACYCLMVGLPTQPALNWQAAVVLNSPIGWIAYNTHKPGRNQAYHSMVLQSTNNWAEEHLEEDLANIQHLLLEESIKLTGIEPKNLSYITTHRWRYADTAISAQKNYLLDESLQLAACGDWCIKGRVEAAFTSGNSLASRMVQLL</sequence>
<name>A0A941GTV8_9CHRO</name>
<dbReference type="PANTHER" id="PTHR16128:SF5">
    <property type="entry name" value="FAD_NAD(P)-BINDING OXIDOREDUCTASE FAMILY PROTEIN"/>
    <property type="match status" value="1"/>
</dbReference>
<dbReference type="SUPFAM" id="SSF51905">
    <property type="entry name" value="FAD/NAD(P)-binding domain"/>
    <property type="match status" value="1"/>
</dbReference>
<proteinExistence type="predicted"/>
<protein>
    <submittedName>
        <fullName evidence="1">NAD(P)-binding protein</fullName>
    </submittedName>
</protein>
<accession>A0A941GTV8</accession>
<evidence type="ECO:0000313" key="1">
    <source>
        <dbReference type="EMBL" id="MBR8829475.1"/>
    </source>
</evidence>